<keyword evidence="1" id="KW-1133">Transmembrane helix</keyword>
<dbReference type="GO" id="GO:0003676">
    <property type="term" value="F:nucleic acid binding"/>
    <property type="evidence" value="ECO:0007669"/>
    <property type="project" value="InterPro"/>
</dbReference>
<proteinExistence type="predicted"/>
<reference evidence="2 3" key="1">
    <citation type="submission" date="2020-04" db="EMBL/GenBank/DDBJ databases">
        <authorList>
            <person name="De Canck E."/>
        </authorList>
    </citation>
    <scope>NUCLEOTIDE SEQUENCE [LARGE SCALE GENOMIC DNA]</scope>
    <source>
        <strain evidence="2 3">LMG 27174</strain>
    </source>
</reference>
<evidence type="ECO:0008006" key="4">
    <source>
        <dbReference type="Google" id="ProtNLM"/>
    </source>
</evidence>
<dbReference type="Proteomes" id="UP000494205">
    <property type="component" value="Unassembled WGS sequence"/>
</dbReference>
<keyword evidence="1" id="KW-0472">Membrane</keyword>
<feature type="transmembrane region" description="Helical" evidence="1">
    <location>
        <begin position="45"/>
        <end position="67"/>
    </location>
</feature>
<dbReference type="Gene3D" id="3.30.420.10">
    <property type="entry name" value="Ribonuclease H-like superfamily/Ribonuclease H"/>
    <property type="match status" value="1"/>
</dbReference>
<evidence type="ECO:0000256" key="1">
    <source>
        <dbReference type="SAM" id="Phobius"/>
    </source>
</evidence>
<accession>A0A6J5AR92</accession>
<dbReference type="InterPro" id="IPR036397">
    <property type="entry name" value="RNaseH_sf"/>
</dbReference>
<dbReference type="EMBL" id="CADIJZ010000004">
    <property type="protein sequence ID" value="CAB3657864.1"/>
    <property type="molecule type" value="Genomic_DNA"/>
</dbReference>
<gene>
    <name evidence="2" type="ORF">LMG27174_01511</name>
</gene>
<evidence type="ECO:0000313" key="2">
    <source>
        <dbReference type="EMBL" id="CAB3657864.1"/>
    </source>
</evidence>
<organism evidence="2 3">
    <name type="scientific">Paraburkholderia rhynchosiae</name>
    <dbReference type="NCBI Taxonomy" id="487049"/>
    <lineage>
        <taxon>Bacteria</taxon>
        <taxon>Pseudomonadati</taxon>
        <taxon>Pseudomonadota</taxon>
        <taxon>Betaproteobacteria</taxon>
        <taxon>Burkholderiales</taxon>
        <taxon>Burkholderiaceae</taxon>
        <taxon>Paraburkholderia</taxon>
    </lineage>
</organism>
<keyword evidence="1" id="KW-0812">Transmembrane</keyword>
<dbReference type="AlphaFoldDB" id="A0A6J5AR92"/>
<protein>
    <recommendedName>
        <fullName evidence="4">Integrase catalytic domain-containing protein</fullName>
    </recommendedName>
</protein>
<evidence type="ECO:0000313" key="3">
    <source>
        <dbReference type="Proteomes" id="UP000494205"/>
    </source>
</evidence>
<name>A0A6J5AR92_9BURK</name>
<sequence>MDATFQPVTKVACCQVPLEIVQVDQTQAGVLLVSQYDRRMIGRQWLTIALYVATTATVGSLLTRAALCKEPWLAKIEADADSPRRGIQEVLHLGNAAEFKSRALRSGCREYGIDLVYRPAGRPISVAI</sequence>
<dbReference type="RefSeq" id="WP_244201303.1">
    <property type="nucleotide sequence ID" value="NZ_CADIJZ010000004.1"/>
</dbReference>